<dbReference type="RefSeq" id="XP_001593840.1">
    <property type="nucleotide sequence ID" value="XM_001593790.1"/>
</dbReference>
<dbReference type="HOGENOM" id="CLU_1571575_0_0_1"/>
<evidence type="ECO:0000313" key="1">
    <source>
        <dbReference type="EMBL" id="EDO02791.1"/>
    </source>
</evidence>
<dbReference type="EMBL" id="CH476626">
    <property type="protein sequence ID" value="EDO02791.1"/>
    <property type="molecule type" value="Genomic_DNA"/>
</dbReference>
<organism evidence="1 2">
    <name type="scientific">Sclerotinia sclerotiorum (strain ATCC 18683 / 1980 / Ss-1)</name>
    <name type="common">White mold</name>
    <name type="synonym">Whetzelinia sclerotiorum</name>
    <dbReference type="NCBI Taxonomy" id="665079"/>
    <lineage>
        <taxon>Eukaryota</taxon>
        <taxon>Fungi</taxon>
        <taxon>Dikarya</taxon>
        <taxon>Ascomycota</taxon>
        <taxon>Pezizomycotina</taxon>
        <taxon>Leotiomycetes</taxon>
        <taxon>Helotiales</taxon>
        <taxon>Sclerotiniaceae</taxon>
        <taxon>Sclerotinia</taxon>
    </lineage>
</organism>
<dbReference type="InParanoid" id="A7EIX5"/>
<sequence>MLHRSRGLDEMIIDRNWSDMQGQKGERLPPPKGCADTRLRLQGSLPHRIAKKKSSKLRSPTHQLQTKYELLNRVPNGTLTIITIDVTTMIFLGCQRSVARGLHTFLVKTFPLMAVKSIASAMHWFPQHLLALCLNCLASNLAKFTSVDINDRSYQSSSFRLSRSGSHTSG</sequence>
<gene>
    <name evidence="1" type="ORF">SS1G_05268</name>
</gene>
<accession>A7EIX5</accession>
<dbReference type="Proteomes" id="UP000001312">
    <property type="component" value="Unassembled WGS sequence"/>
</dbReference>
<dbReference type="GeneID" id="5490004"/>
<dbReference type="AlphaFoldDB" id="A7EIX5"/>
<protein>
    <submittedName>
        <fullName evidence="1">Uncharacterized protein</fullName>
    </submittedName>
</protein>
<dbReference type="KEGG" id="ssl:SS1G_05268"/>
<name>A7EIX5_SCLS1</name>
<reference evidence="2" key="1">
    <citation type="journal article" date="2011" name="PLoS Genet.">
        <title>Genomic analysis of the necrotrophic fungal pathogens Sclerotinia sclerotiorum and Botrytis cinerea.</title>
        <authorList>
            <person name="Amselem J."/>
            <person name="Cuomo C.A."/>
            <person name="van Kan J.A."/>
            <person name="Viaud M."/>
            <person name="Benito E.P."/>
            <person name="Couloux A."/>
            <person name="Coutinho P.M."/>
            <person name="de Vries R.P."/>
            <person name="Dyer P.S."/>
            <person name="Fillinger S."/>
            <person name="Fournier E."/>
            <person name="Gout L."/>
            <person name="Hahn M."/>
            <person name="Kohn L."/>
            <person name="Lapalu N."/>
            <person name="Plummer K.M."/>
            <person name="Pradier J.M."/>
            <person name="Quevillon E."/>
            <person name="Sharon A."/>
            <person name="Simon A."/>
            <person name="ten Have A."/>
            <person name="Tudzynski B."/>
            <person name="Tudzynski P."/>
            <person name="Wincker P."/>
            <person name="Andrew M."/>
            <person name="Anthouard V."/>
            <person name="Beever R.E."/>
            <person name="Beffa R."/>
            <person name="Benoit I."/>
            <person name="Bouzid O."/>
            <person name="Brault B."/>
            <person name="Chen Z."/>
            <person name="Choquer M."/>
            <person name="Collemare J."/>
            <person name="Cotton P."/>
            <person name="Danchin E.G."/>
            <person name="Da Silva C."/>
            <person name="Gautier A."/>
            <person name="Giraud C."/>
            <person name="Giraud T."/>
            <person name="Gonzalez C."/>
            <person name="Grossetete S."/>
            <person name="Guldener U."/>
            <person name="Henrissat B."/>
            <person name="Howlett B.J."/>
            <person name="Kodira C."/>
            <person name="Kretschmer M."/>
            <person name="Lappartient A."/>
            <person name="Leroch M."/>
            <person name="Levis C."/>
            <person name="Mauceli E."/>
            <person name="Neuveglise C."/>
            <person name="Oeser B."/>
            <person name="Pearson M."/>
            <person name="Poulain J."/>
            <person name="Poussereau N."/>
            <person name="Quesneville H."/>
            <person name="Rascle C."/>
            <person name="Schumacher J."/>
            <person name="Segurens B."/>
            <person name="Sexton A."/>
            <person name="Silva E."/>
            <person name="Sirven C."/>
            <person name="Soanes D.M."/>
            <person name="Talbot N.J."/>
            <person name="Templeton M."/>
            <person name="Yandava C."/>
            <person name="Yarden O."/>
            <person name="Zeng Q."/>
            <person name="Rollins J.A."/>
            <person name="Lebrun M.H."/>
            <person name="Dickman M."/>
        </authorList>
    </citation>
    <scope>NUCLEOTIDE SEQUENCE [LARGE SCALE GENOMIC DNA]</scope>
    <source>
        <strain evidence="2">ATCC 18683 / 1980 / Ss-1</strain>
    </source>
</reference>
<evidence type="ECO:0000313" key="2">
    <source>
        <dbReference type="Proteomes" id="UP000001312"/>
    </source>
</evidence>
<keyword evidence="2" id="KW-1185">Reference proteome</keyword>
<proteinExistence type="predicted"/>